<keyword evidence="1" id="KW-0812">Transmembrane</keyword>
<evidence type="ECO:0000313" key="2">
    <source>
        <dbReference type="EMBL" id="RFZ90839.1"/>
    </source>
</evidence>
<feature type="transmembrane region" description="Helical" evidence="1">
    <location>
        <begin position="54"/>
        <end position="82"/>
    </location>
</feature>
<proteinExistence type="predicted"/>
<protein>
    <submittedName>
        <fullName evidence="2">Uncharacterized protein</fullName>
    </submittedName>
</protein>
<keyword evidence="1" id="KW-1133">Transmembrane helix</keyword>
<evidence type="ECO:0000256" key="1">
    <source>
        <dbReference type="SAM" id="Phobius"/>
    </source>
</evidence>
<organism evidence="2 3">
    <name type="scientific">Mucilaginibacter conchicola</name>
    <dbReference type="NCBI Taxonomy" id="2303333"/>
    <lineage>
        <taxon>Bacteria</taxon>
        <taxon>Pseudomonadati</taxon>
        <taxon>Bacteroidota</taxon>
        <taxon>Sphingobacteriia</taxon>
        <taxon>Sphingobacteriales</taxon>
        <taxon>Sphingobacteriaceae</taxon>
        <taxon>Mucilaginibacter</taxon>
    </lineage>
</organism>
<dbReference type="Proteomes" id="UP000264217">
    <property type="component" value="Unassembled WGS sequence"/>
</dbReference>
<dbReference type="EMBL" id="QWDC01000003">
    <property type="protein sequence ID" value="RFZ90839.1"/>
    <property type="molecule type" value="Genomic_DNA"/>
</dbReference>
<keyword evidence="1" id="KW-0472">Membrane</keyword>
<gene>
    <name evidence="2" type="ORF">D0C36_17970</name>
</gene>
<sequence>MANMRSVCPKCKSDNIKLRSRTIFFKRIIICLCIFGFGYFIFDGMRKETDVDGVVLVGLFGSMVTMATSLVVGVIWFSWFIVTKKNTYRCGYCKDVFENPEYVPLLTNEELHNTIIKRKTY</sequence>
<evidence type="ECO:0000313" key="3">
    <source>
        <dbReference type="Proteomes" id="UP000264217"/>
    </source>
</evidence>
<comment type="caution">
    <text evidence="2">The sequence shown here is derived from an EMBL/GenBank/DDBJ whole genome shotgun (WGS) entry which is preliminary data.</text>
</comment>
<accession>A0A372NPG3</accession>
<name>A0A372NPG3_9SPHI</name>
<reference evidence="2 3" key="1">
    <citation type="submission" date="2018-08" db="EMBL/GenBank/DDBJ databases">
        <title>Mucilaginibacter sp. MYSH2.</title>
        <authorList>
            <person name="Seo T."/>
        </authorList>
    </citation>
    <scope>NUCLEOTIDE SEQUENCE [LARGE SCALE GENOMIC DNA]</scope>
    <source>
        <strain evidence="2 3">MYSH2</strain>
    </source>
</reference>
<feature type="transmembrane region" description="Helical" evidence="1">
    <location>
        <begin position="24"/>
        <end position="42"/>
    </location>
</feature>
<keyword evidence="3" id="KW-1185">Reference proteome</keyword>
<dbReference type="AlphaFoldDB" id="A0A372NPG3"/>